<gene>
    <name evidence="1" type="ORF">METZ01_LOCUS330031</name>
</gene>
<name>A0A382PWD7_9ZZZZ</name>
<dbReference type="EMBL" id="UINC01109978">
    <property type="protein sequence ID" value="SVC77177.1"/>
    <property type="molecule type" value="Genomic_DNA"/>
</dbReference>
<reference evidence="1" key="1">
    <citation type="submission" date="2018-05" db="EMBL/GenBank/DDBJ databases">
        <authorList>
            <person name="Lanie J.A."/>
            <person name="Ng W.-L."/>
            <person name="Kazmierczak K.M."/>
            <person name="Andrzejewski T.M."/>
            <person name="Davidsen T.M."/>
            <person name="Wayne K.J."/>
            <person name="Tettelin H."/>
            <person name="Glass J.I."/>
            <person name="Rusch D."/>
            <person name="Podicherti R."/>
            <person name="Tsui H.-C.T."/>
            <person name="Winkler M.E."/>
        </authorList>
    </citation>
    <scope>NUCLEOTIDE SEQUENCE</scope>
</reference>
<evidence type="ECO:0000313" key="1">
    <source>
        <dbReference type="EMBL" id="SVC77177.1"/>
    </source>
</evidence>
<protein>
    <submittedName>
        <fullName evidence="1">Uncharacterized protein</fullName>
    </submittedName>
</protein>
<feature type="non-terminal residue" evidence="1">
    <location>
        <position position="339"/>
    </location>
</feature>
<organism evidence="1">
    <name type="scientific">marine metagenome</name>
    <dbReference type="NCBI Taxonomy" id="408172"/>
    <lineage>
        <taxon>unclassified sequences</taxon>
        <taxon>metagenomes</taxon>
        <taxon>ecological metagenomes</taxon>
    </lineage>
</organism>
<feature type="non-terminal residue" evidence="1">
    <location>
        <position position="1"/>
    </location>
</feature>
<accession>A0A382PWD7</accession>
<dbReference type="AlphaFoldDB" id="A0A382PWD7"/>
<sequence length="339" mass="38306">VYRQWGTLEETAGFLGVAQSDPYGEQWFVESRINTIYPENQQYTISAPGLPTADGAPQARYPSGVISSYQNKATAVWNEYTTPAYGGGSYGGVPMYSYDWFILGENSNFSDIQHTNEGCVNLNTAQGEVCDPPDLWNGTVQMVDGSDGSVRLLAAYTSWAATENYSRYMIRSLNVSNGYVSVDAAEFWQQDSLDQDDQENCLWYECGGYTGTPDFHVNNDGIGYMGMTSWTYDSDDEPPYLHTIFFKHTEDYGETWSSEGGYKNSGYYYLPDEELIELTDSLYTLWSLNPDEYPDKPWYPWAQCTDDEGSTYTCGETINYSTDADSANFFYTPGYFLHY</sequence>
<proteinExistence type="predicted"/>